<dbReference type="AlphaFoldDB" id="A0A3N4LX35"/>
<evidence type="ECO:0000313" key="4">
    <source>
        <dbReference type="Proteomes" id="UP000267821"/>
    </source>
</evidence>
<organism evidence="3 4">
    <name type="scientific">Terfezia boudieri ATCC MYA-4762</name>
    <dbReference type="NCBI Taxonomy" id="1051890"/>
    <lineage>
        <taxon>Eukaryota</taxon>
        <taxon>Fungi</taxon>
        <taxon>Dikarya</taxon>
        <taxon>Ascomycota</taxon>
        <taxon>Pezizomycotina</taxon>
        <taxon>Pezizomycetes</taxon>
        <taxon>Pezizales</taxon>
        <taxon>Pezizaceae</taxon>
        <taxon>Terfezia</taxon>
    </lineage>
</organism>
<feature type="chain" id="PRO_5018062104" description="Extracellular membrane protein CFEM domain-containing protein" evidence="2">
    <location>
        <begin position="27"/>
        <end position="231"/>
    </location>
</feature>
<dbReference type="OrthoDB" id="10444026at2759"/>
<feature type="signal peptide" evidence="2">
    <location>
        <begin position="1"/>
        <end position="26"/>
    </location>
</feature>
<feature type="compositionally biased region" description="Acidic residues" evidence="1">
    <location>
        <begin position="138"/>
        <end position="164"/>
    </location>
</feature>
<feature type="compositionally biased region" description="Polar residues" evidence="1">
    <location>
        <begin position="192"/>
        <end position="206"/>
    </location>
</feature>
<dbReference type="InParanoid" id="A0A3N4LX35"/>
<evidence type="ECO:0008006" key="5">
    <source>
        <dbReference type="Google" id="ProtNLM"/>
    </source>
</evidence>
<name>A0A3N4LX35_9PEZI</name>
<evidence type="ECO:0000256" key="2">
    <source>
        <dbReference type="SAM" id="SignalP"/>
    </source>
</evidence>
<accession>A0A3N4LX35</accession>
<evidence type="ECO:0000256" key="1">
    <source>
        <dbReference type="SAM" id="MobiDB-lite"/>
    </source>
</evidence>
<feature type="region of interest" description="Disordered" evidence="1">
    <location>
        <begin position="99"/>
        <end position="206"/>
    </location>
</feature>
<proteinExistence type="predicted"/>
<feature type="compositionally biased region" description="Gly residues" evidence="1">
    <location>
        <begin position="101"/>
        <end position="110"/>
    </location>
</feature>
<reference evidence="3 4" key="1">
    <citation type="journal article" date="2018" name="Nat. Ecol. Evol.">
        <title>Pezizomycetes genomes reveal the molecular basis of ectomycorrhizal truffle lifestyle.</title>
        <authorList>
            <person name="Murat C."/>
            <person name="Payen T."/>
            <person name="Noel B."/>
            <person name="Kuo A."/>
            <person name="Morin E."/>
            <person name="Chen J."/>
            <person name="Kohler A."/>
            <person name="Krizsan K."/>
            <person name="Balestrini R."/>
            <person name="Da Silva C."/>
            <person name="Montanini B."/>
            <person name="Hainaut M."/>
            <person name="Levati E."/>
            <person name="Barry K.W."/>
            <person name="Belfiori B."/>
            <person name="Cichocki N."/>
            <person name="Clum A."/>
            <person name="Dockter R.B."/>
            <person name="Fauchery L."/>
            <person name="Guy J."/>
            <person name="Iotti M."/>
            <person name="Le Tacon F."/>
            <person name="Lindquist E.A."/>
            <person name="Lipzen A."/>
            <person name="Malagnac F."/>
            <person name="Mello A."/>
            <person name="Molinier V."/>
            <person name="Miyauchi S."/>
            <person name="Poulain J."/>
            <person name="Riccioni C."/>
            <person name="Rubini A."/>
            <person name="Sitrit Y."/>
            <person name="Splivallo R."/>
            <person name="Traeger S."/>
            <person name="Wang M."/>
            <person name="Zifcakova L."/>
            <person name="Wipf D."/>
            <person name="Zambonelli A."/>
            <person name="Paolocci F."/>
            <person name="Nowrousian M."/>
            <person name="Ottonello S."/>
            <person name="Baldrian P."/>
            <person name="Spatafora J.W."/>
            <person name="Henrissat B."/>
            <person name="Nagy L.G."/>
            <person name="Aury J.M."/>
            <person name="Wincker P."/>
            <person name="Grigoriev I.V."/>
            <person name="Bonfante P."/>
            <person name="Martin F.M."/>
        </authorList>
    </citation>
    <scope>NUCLEOTIDE SEQUENCE [LARGE SCALE GENOMIC DNA]</scope>
    <source>
        <strain evidence="3 4">ATCC MYA-4762</strain>
    </source>
</reference>
<protein>
    <recommendedName>
        <fullName evidence="5">Extracellular membrane protein CFEM domain-containing protein</fullName>
    </recommendedName>
</protein>
<gene>
    <name evidence="3" type="ORF">L211DRAFT_847307</name>
</gene>
<dbReference type="Proteomes" id="UP000267821">
    <property type="component" value="Unassembled WGS sequence"/>
</dbReference>
<keyword evidence="2" id="KW-0732">Signal</keyword>
<keyword evidence="4" id="KW-1185">Reference proteome</keyword>
<dbReference type="EMBL" id="ML121535">
    <property type="protein sequence ID" value="RPB26139.1"/>
    <property type="molecule type" value="Genomic_DNA"/>
</dbReference>
<sequence length="231" mass="24103">MVFSQSSGFTKAILFFLLSLNTLTFAIRLSDRSATTRTDLHCILKCLCDSSVSDTSGCKDSTMDVDNSLCVMVKRVAPKASFASCVESCSQDERNKLRGICGTGQNGGNNSGKKEVVGGIKDTGPILAGTKDVTNSDDGGDGGGDDDGGDDGDDDGDDDNDDDDKPQMAPDVPVRIPNTTNTDDSSNEESPDNTSNEESPDNTSSASLLVGHAGWTVIGAVAVAVKLMDFI</sequence>
<evidence type="ECO:0000313" key="3">
    <source>
        <dbReference type="EMBL" id="RPB26139.1"/>
    </source>
</evidence>